<keyword evidence="2" id="KW-1185">Reference proteome</keyword>
<dbReference type="AlphaFoldDB" id="W1P744"/>
<dbReference type="EMBL" id="KI394485">
    <property type="protein sequence ID" value="ERN02795.1"/>
    <property type="molecule type" value="Genomic_DNA"/>
</dbReference>
<organism evidence="1 2">
    <name type="scientific">Amborella trichopoda</name>
    <dbReference type="NCBI Taxonomy" id="13333"/>
    <lineage>
        <taxon>Eukaryota</taxon>
        <taxon>Viridiplantae</taxon>
        <taxon>Streptophyta</taxon>
        <taxon>Embryophyta</taxon>
        <taxon>Tracheophyta</taxon>
        <taxon>Spermatophyta</taxon>
        <taxon>Magnoliopsida</taxon>
        <taxon>Amborellales</taxon>
        <taxon>Amborellaceae</taxon>
        <taxon>Amborella</taxon>
    </lineage>
</organism>
<protein>
    <submittedName>
        <fullName evidence="1">Uncharacterized protein</fullName>
    </submittedName>
</protein>
<proteinExistence type="predicted"/>
<dbReference type="Proteomes" id="UP000017836">
    <property type="component" value="Unassembled WGS sequence"/>
</dbReference>
<accession>W1P744</accession>
<feature type="non-terminal residue" evidence="1">
    <location>
        <position position="1"/>
    </location>
</feature>
<evidence type="ECO:0000313" key="1">
    <source>
        <dbReference type="EMBL" id="ERN02795.1"/>
    </source>
</evidence>
<dbReference type="Gramene" id="ERN02795">
    <property type="protein sequence ID" value="ERN02795"/>
    <property type="gene ID" value="AMTR_s00086p00100090"/>
</dbReference>
<gene>
    <name evidence="1" type="ORF">AMTR_s00086p00100090</name>
</gene>
<reference evidence="2" key="1">
    <citation type="journal article" date="2013" name="Science">
        <title>The Amborella genome and the evolution of flowering plants.</title>
        <authorList>
            <consortium name="Amborella Genome Project"/>
        </authorList>
    </citation>
    <scope>NUCLEOTIDE SEQUENCE [LARGE SCALE GENOMIC DNA]</scope>
</reference>
<sequence>LSVMGETQSDEINTKEVIQVLRADAKEEEIQSDEIDAKEEIQDDEIAALILAYCREFSSNNSEYKVRR</sequence>
<dbReference type="HOGENOM" id="CLU_2801458_0_0_1"/>
<name>W1P744_AMBTC</name>
<evidence type="ECO:0000313" key="2">
    <source>
        <dbReference type="Proteomes" id="UP000017836"/>
    </source>
</evidence>